<protein>
    <submittedName>
        <fullName evidence="2">Ras and Rab interactor 2</fullName>
    </submittedName>
</protein>
<name>A0A4Z2E9G9_9TELE</name>
<gene>
    <name evidence="2" type="primary">RIN2_1</name>
    <name evidence="2" type="ORF">EYF80_064375</name>
</gene>
<dbReference type="Pfam" id="PF02204">
    <property type="entry name" value="VPS9"/>
    <property type="match status" value="1"/>
</dbReference>
<dbReference type="GO" id="GO:0016192">
    <property type="term" value="P:vesicle-mediated transport"/>
    <property type="evidence" value="ECO:0007669"/>
    <property type="project" value="InterPro"/>
</dbReference>
<dbReference type="GO" id="GO:0030139">
    <property type="term" value="C:endocytic vesicle"/>
    <property type="evidence" value="ECO:0007669"/>
    <property type="project" value="TreeGrafter"/>
</dbReference>
<evidence type="ECO:0000313" key="3">
    <source>
        <dbReference type="Proteomes" id="UP000314294"/>
    </source>
</evidence>
<dbReference type="EMBL" id="SRLO01012377">
    <property type="protein sequence ID" value="TNN25496.1"/>
    <property type="molecule type" value="Genomic_DNA"/>
</dbReference>
<dbReference type="PANTHER" id="PTHR23101:SF127">
    <property type="entry name" value="RAS AND RAB INTERACTOR 1-RELATED"/>
    <property type="match status" value="1"/>
</dbReference>
<proteinExistence type="predicted"/>
<dbReference type="OrthoDB" id="10013007at2759"/>
<dbReference type="PROSITE" id="PS51205">
    <property type="entry name" value="VPS9"/>
    <property type="match status" value="1"/>
</dbReference>
<evidence type="ECO:0000259" key="1">
    <source>
        <dbReference type="PROSITE" id="PS51205"/>
    </source>
</evidence>
<organism evidence="2 3">
    <name type="scientific">Liparis tanakae</name>
    <name type="common">Tanaka's snailfish</name>
    <dbReference type="NCBI Taxonomy" id="230148"/>
    <lineage>
        <taxon>Eukaryota</taxon>
        <taxon>Metazoa</taxon>
        <taxon>Chordata</taxon>
        <taxon>Craniata</taxon>
        <taxon>Vertebrata</taxon>
        <taxon>Euteleostomi</taxon>
        <taxon>Actinopterygii</taxon>
        <taxon>Neopterygii</taxon>
        <taxon>Teleostei</taxon>
        <taxon>Neoteleostei</taxon>
        <taxon>Acanthomorphata</taxon>
        <taxon>Eupercaria</taxon>
        <taxon>Perciformes</taxon>
        <taxon>Cottioidei</taxon>
        <taxon>Cottales</taxon>
        <taxon>Liparidae</taxon>
        <taxon>Liparis</taxon>
    </lineage>
</organism>
<sequence length="236" mass="26501">MHEQLSVGGKKKNNASVSSDLALERAMFSCVLRPLRSHLEKALAAAHERDGSSRRLARNLLRLKGDGAMERLGVRTGVPDGREVERVKQKLVLMRRTHSPIDKVLLLLQVCKCVHKAMGSLHGQEVSWEDFLPSLSYVMVECNRPHVLVEVEYMMELLEPSWLGGEGTTSTAGVATLTSHAMTLTLYDMTLTLHDMTLTPHAMTLTLHDMTLTHFSVSSEKFINYFLIHFLIKLTH</sequence>
<dbReference type="InterPro" id="IPR045046">
    <property type="entry name" value="Vps9-like"/>
</dbReference>
<dbReference type="GO" id="GO:0005085">
    <property type="term" value="F:guanyl-nucleotide exchange factor activity"/>
    <property type="evidence" value="ECO:0007669"/>
    <property type="project" value="InterPro"/>
</dbReference>
<dbReference type="Gene3D" id="1.20.1050.80">
    <property type="entry name" value="VPS9 domain"/>
    <property type="match status" value="1"/>
</dbReference>
<dbReference type="SUPFAM" id="SSF109993">
    <property type="entry name" value="VPS9 domain"/>
    <property type="match status" value="1"/>
</dbReference>
<comment type="caution">
    <text evidence="2">The sequence shown here is derived from an EMBL/GenBank/DDBJ whole genome shotgun (WGS) entry which is preliminary data.</text>
</comment>
<reference evidence="2 3" key="1">
    <citation type="submission" date="2019-03" db="EMBL/GenBank/DDBJ databases">
        <title>First draft genome of Liparis tanakae, snailfish: a comprehensive survey of snailfish specific genes.</title>
        <authorList>
            <person name="Kim W."/>
            <person name="Song I."/>
            <person name="Jeong J.-H."/>
            <person name="Kim D."/>
            <person name="Kim S."/>
            <person name="Ryu S."/>
            <person name="Song J.Y."/>
            <person name="Lee S.K."/>
        </authorList>
    </citation>
    <scope>NUCLEOTIDE SEQUENCE [LARGE SCALE GENOMIC DNA]</scope>
    <source>
        <tissue evidence="2">Muscle</tissue>
    </source>
</reference>
<dbReference type="SMART" id="SM00167">
    <property type="entry name" value="VPS9"/>
    <property type="match status" value="1"/>
</dbReference>
<dbReference type="GO" id="GO:0031267">
    <property type="term" value="F:small GTPase binding"/>
    <property type="evidence" value="ECO:0007669"/>
    <property type="project" value="TreeGrafter"/>
</dbReference>
<evidence type="ECO:0000313" key="2">
    <source>
        <dbReference type="EMBL" id="TNN25496.1"/>
    </source>
</evidence>
<dbReference type="InterPro" id="IPR037191">
    <property type="entry name" value="VPS9_dom_sf"/>
</dbReference>
<dbReference type="AlphaFoldDB" id="A0A4Z2E9G9"/>
<dbReference type="GO" id="GO:0005829">
    <property type="term" value="C:cytosol"/>
    <property type="evidence" value="ECO:0007669"/>
    <property type="project" value="TreeGrafter"/>
</dbReference>
<keyword evidence="3" id="KW-1185">Reference proteome</keyword>
<accession>A0A4Z2E9G9</accession>
<dbReference type="PANTHER" id="PTHR23101">
    <property type="entry name" value="RAB GDP/GTP EXCHANGE FACTOR"/>
    <property type="match status" value="1"/>
</dbReference>
<dbReference type="InterPro" id="IPR003123">
    <property type="entry name" value="VPS9"/>
</dbReference>
<dbReference type="Proteomes" id="UP000314294">
    <property type="component" value="Unassembled WGS sequence"/>
</dbReference>
<feature type="domain" description="VPS9" evidence="1">
    <location>
        <begin position="50"/>
        <end position="190"/>
    </location>
</feature>